<organism evidence="3 4">
    <name type="scientific">Roseibium alexandrii</name>
    <dbReference type="NCBI Taxonomy" id="388408"/>
    <lineage>
        <taxon>Bacteria</taxon>
        <taxon>Pseudomonadati</taxon>
        <taxon>Pseudomonadota</taxon>
        <taxon>Alphaproteobacteria</taxon>
        <taxon>Hyphomicrobiales</taxon>
        <taxon>Stappiaceae</taxon>
        <taxon>Roseibium</taxon>
    </lineage>
</organism>
<feature type="domain" description="Peptidase S74" evidence="2">
    <location>
        <begin position="84"/>
        <end position="126"/>
    </location>
</feature>
<proteinExistence type="predicted"/>
<evidence type="ECO:0000256" key="1">
    <source>
        <dbReference type="SAM" id="Phobius"/>
    </source>
</evidence>
<dbReference type="EMBL" id="CXWD01000011">
    <property type="protein sequence ID" value="CTQ72052.1"/>
    <property type="molecule type" value="Genomic_DNA"/>
</dbReference>
<keyword evidence="1" id="KW-0812">Transmembrane</keyword>
<dbReference type="Pfam" id="PF13884">
    <property type="entry name" value="Peptidase_S74"/>
    <property type="match status" value="1"/>
</dbReference>
<dbReference type="OrthoDB" id="7226450at2"/>
<reference evidence="4" key="1">
    <citation type="submission" date="2015-07" db="EMBL/GenBank/DDBJ databases">
        <authorList>
            <person name="Rodrigo-Torres Lidia"/>
            <person name="Arahal R.David."/>
        </authorList>
    </citation>
    <scope>NUCLEOTIDE SEQUENCE [LARGE SCALE GENOMIC DNA]</scope>
    <source>
        <strain evidence="4">CECT 5112</strain>
    </source>
</reference>
<dbReference type="Proteomes" id="UP000053235">
    <property type="component" value="Unassembled WGS sequence"/>
</dbReference>
<keyword evidence="1" id="KW-1133">Transmembrane helix</keyword>
<accession>A0A0M7AC78</accession>
<protein>
    <recommendedName>
        <fullName evidence="2">Peptidase S74 domain-containing protein</fullName>
    </recommendedName>
</protein>
<gene>
    <name evidence="3" type="ORF">LAX5112_03025</name>
</gene>
<evidence type="ECO:0000313" key="3">
    <source>
        <dbReference type="EMBL" id="CTQ72052.1"/>
    </source>
</evidence>
<dbReference type="AlphaFoldDB" id="A0A0M7AC78"/>
<dbReference type="InterPro" id="IPR030392">
    <property type="entry name" value="S74_ICA"/>
</dbReference>
<keyword evidence="4" id="KW-1185">Reference proteome</keyword>
<feature type="transmembrane region" description="Helical" evidence="1">
    <location>
        <begin position="20"/>
        <end position="41"/>
    </location>
</feature>
<dbReference type="STRING" id="388408.LAX5112_03025"/>
<name>A0A0M7AC78_9HYPH</name>
<sequence>MTEVSTMRELTVEECDQVSGGVVLLGVSIGISSLVALKIGINVGSAMAGIIAILDNNGLYNRDSLEQIAGSTQHAHSNGGGFGSDRRIKTDVQLIGHLGHLELDVYSWEYTNEPGARYVGVMAQDLLAREDLSHAVFIFEDGPHKGFYGVDYSVLGLICVRESEFDGNVDTLLVTAIAA</sequence>
<evidence type="ECO:0000259" key="2">
    <source>
        <dbReference type="Pfam" id="PF13884"/>
    </source>
</evidence>
<evidence type="ECO:0000313" key="4">
    <source>
        <dbReference type="Proteomes" id="UP000053235"/>
    </source>
</evidence>
<dbReference type="RefSeq" id="WP_055672514.1">
    <property type="nucleotide sequence ID" value="NZ_CXWD01000011.1"/>
</dbReference>
<keyword evidence="1" id="KW-0472">Membrane</keyword>